<dbReference type="VEuPathDB" id="FungiDB:FMAN_14353"/>
<evidence type="ECO:0000256" key="1">
    <source>
        <dbReference type="ARBA" id="ARBA00022737"/>
    </source>
</evidence>
<dbReference type="InterPro" id="IPR051070">
    <property type="entry name" value="NF-kappa-B_inhibitor"/>
</dbReference>
<dbReference type="GO" id="GO:0071356">
    <property type="term" value="P:cellular response to tumor necrosis factor"/>
    <property type="evidence" value="ECO:0007669"/>
    <property type="project" value="TreeGrafter"/>
</dbReference>
<protein>
    <submittedName>
        <fullName evidence="4">Uncharacterized protein</fullName>
    </submittedName>
</protein>
<dbReference type="GO" id="GO:0051059">
    <property type="term" value="F:NF-kappaB binding"/>
    <property type="evidence" value="ECO:0007669"/>
    <property type="project" value="TreeGrafter"/>
</dbReference>
<dbReference type="Proteomes" id="UP000184255">
    <property type="component" value="Unassembled WGS sequence"/>
</dbReference>
<dbReference type="SMART" id="SM00248">
    <property type="entry name" value="ANK"/>
    <property type="match status" value="5"/>
</dbReference>
<evidence type="ECO:0000313" key="5">
    <source>
        <dbReference type="Proteomes" id="UP000184255"/>
    </source>
</evidence>
<organism evidence="4 5">
    <name type="scientific">Fusarium mangiferae</name>
    <name type="common">Mango malformation disease fungus</name>
    <dbReference type="NCBI Taxonomy" id="192010"/>
    <lineage>
        <taxon>Eukaryota</taxon>
        <taxon>Fungi</taxon>
        <taxon>Dikarya</taxon>
        <taxon>Ascomycota</taxon>
        <taxon>Pezizomycotina</taxon>
        <taxon>Sordariomycetes</taxon>
        <taxon>Hypocreomycetidae</taxon>
        <taxon>Hypocreales</taxon>
        <taxon>Nectriaceae</taxon>
        <taxon>Fusarium</taxon>
        <taxon>Fusarium fujikuroi species complex</taxon>
    </lineage>
</organism>
<dbReference type="PROSITE" id="PS50297">
    <property type="entry name" value="ANK_REP_REGION"/>
    <property type="match status" value="1"/>
</dbReference>
<dbReference type="PANTHER" id="PTHR46680:SF3">
    <property type="entry name" value="NF-KAPPA-B INHIBITOR CACTUS"/>
    <property type="match status" value="1"/>
</dbReference>
<dbReference type="GeneID" id="65093600"/>
<sequence>MDPEGTHAPRGWPFPSASVLHLAIAFGPASLLGKLLQRNSSHLDAKDAEENTPLQLALREDLQDLALMILERSRTWQAEDDTVAPEDWPSDIVIPRRYLGHVNTTNIDGETPLSLAVSIKADMVIRALIDTGSEIRHERSLLFYAISQEDKALVYQLMKEGSNLDGAVFFTTQCLNRADANRHILEELLKALLEGGGDTRRPKGAEIDHANEFDEDEEDDGDEEALFVAIRGGRSAAVNLLLSYGSSANMTDPDNVSLITLAVEGNHEDIAMALFWDLPKTIFIEDLDSILAFKEII</sequence>
<comment type="caution">
    <text evidence="4">The sequence shown here is derived from an EMBL/GenBank/DDBJ whole genome shotgun (WGS) entry which is preliminary data.</text>
</comment>
<dbReference type="AlphaFoldDB" id="A0A1L7UJQ7"/>
<dbReference type="GO" id="GO:0005829">
    <property type="term" value="C:cytosol"/>
    <property type="evidence" value="ECO:0007669"/>
    <property type="project" value="TreeGrafter"/>
</dbReference>
<dbReference type="Gene3D" id="1.25.40.20">
    <property type="entry name" value="Ankyrin repeat-containing domain"/>
    <property type="match status" value="2"/>
</dbReference>
<evidence type="ECO:0000256" key="3">
    <source>
        <dbReference type="PROSITE-ProRule" id="PRU00023"/>
    </source>
</evidence>
<feature type="repeat" description="ANK" evidence="3">
    <location>
        <begin position="108"/>
        <end position="140"/>
    </location>
</feature>
<keyword evidence="2 3" id="KW-0040">ANK repeat</keyword>
<gene>
    <name evidence="4" type="ORF">FMAN_14353</name>
</gene>
<proteinExistence type="predicted"/>
<evidence type="ECO:0000256" key="2">
    <source>
        <dbReference type="ARBA" id="ARBA00023043"/>
    </source>
</evidence>
<dbReference type="EMBL" id="FCQH01000020">
    <property type="protein sequence ID" value="CVL07426.1"/>
    <property type="molecule type" value="Genomic_DNA"/>
</dbReference>
<dbReference type="PROSITE" id="PS50088">
    <property type="entry name" value="ANK_REPEAT"/>
    <property type="match status" value="1"/>
</dbReference>
<dbReference type="PANTHER" id="PTHR46680">
    <property type="entry name" value="NF-KAPPA-B INHIBITOR ALPHA"/>
    <property type="match status" value="1"/>
</dbReference>
<evidence type="ECO:0000313" key="4">
    <source>
        <dbReference type="EMBL" id="CVL07426.1"/>
    </source>
</evidence>
<reference evidence="5" key="1">
    <citation type="journal article" date="2016" name="Genome Biol. Evol.">
        <title>Comparative 'omics' of the Fusarium fujikuroi species complex highlights differences in genetic potential and metabolite synthesis.</title>
        <authorList>
            <person name="Niehaus E.-M."/>
            <person name="Muensterkoetter M."/>
            <person name="Proctor R.H."/>
            <person name="Brown D.W."/>
            <person name="Sharon A."/>
            <person name="Idan Y."/>
            <person name="Oren-Young L."/>
            <person name="Sieber C.M."/>
            <person name="Novak O."/>
            <person name="Pencik A."/>
            <person name="Tarkowska D."/>
            <person name="Hromadova K."/>
            <person name="Freeman S."/>
            <person name="Maymon M."/>
            <person name="Elazar M."/>
            <person name="Youssef S.A."/>
            <person name="El-Shabrawy E.S.M."/>
            <person name="Shalaby A.B.A."/>
            <person name="Houterman P."/>
            <person name="Brock N.L."/>
            <person name="Burkhardt I."/>
            <person name="Tsavkelova E.A."/>
            <person name="Dickschat J.S."/>
            <person name="Galuszka P."/>
            <person name="Gueldener U."/>
            <person name="Tudzynski B."/>
        </authorList>
    </citation>
    <scope>NUCLEOTIDE SEQUENCE [LARGE SCALE GENOMIC DNA]</scope>
    <source>
        <strain evidence="5">MRC7560</strain>
    </source>
</reference>
<dbReference type="InterPro" id="IPR036770">
    <property type="entry name" value="Ankyrin_rpt-contain_sf"/>
</dbReference>
<dbReference type="RefSeq" id="XP_041690457.1">
    <property type="nucleotide sequence ID" value="XM_041825036.1"/>
</dbReference>
<name>A0A1L7UJQ7_FUSMA</name>
<accession>A0A1L7UJQ7</accession>
<keyword evidence="1" id="KW-0677">Repeat</keyword>
<keyword evidence="5" id="KW-1185">Reference proteome</keyword>
<dbReference type="InterPro" id="IPR002110">
    <property type="entry name" value="Ankyrin_rpt"/>
</dbReference>
<dbReference type="SUPFAM" id="SSF48403">
    <property type="entry name" value="Ankyrin repeat"/>
    <property type="match status" value="1"/>
</dbReference>